<keyword evidence="2 4" id="KW-0238">DNA-binding</keyword>
<sequence>MGIAERRIRQKEEVRAAILDAAWDLITAEGVHSLSIRKIADAIEYSVPVIYDHFENKDAILLEFTRKGFVILRTDLEAAKSQCETAADQLREMAVKYWEFAFNNREYYQLMYGLGMPSCDTVKKVPELQAYSGLVISTIQDAILAGKNPGTNAFLKFHTYWSIMHGLISINMMGNVNSSEEMNRMVLDDAISGFISSLA</sequence>
<evidence type="ECO:0000313" key="7">
    <source>
        <dbReference type="Proteomes" id="UP000248745"/>
    </source>
</evidence>
<evidence type="ECO:0000259" key="5">
    <source>
        <dbReference type="PROSITE" id="PS50977"/>
    </source>
</evidence>
<dbReference type="SUPFAM" id="SSF46689">
    <property type="entry name" value="Homeodomain-like"/>
    <property type="match status" value="1"/>
</dbReference>
<name>A0A2W2BCY4_9BACT</name>
<dbReference type="InterPro" id="IPR050624">
    <property type="entry name" value="HTH-type_Tx_Regulator"/>
</dbReference>
<dbReference type="Pfam" id="PF00440">
    <property type="entry name" value="TetR_N"/>
    <property type="match status" value="1"/>
</dbReference>
<dbReference type="PROSITE" id="PS50977">
    <property type="entry name" value="HTH_TETR_2"/>
    <property type="match status" value="1"/>
</dbReference>
<comment type="caution">
    <text evidence="6">The sequence shown here is derived from an EMBL/GenBank/DDBJ whole genome shotgun (WGS) entry which is preliminary data.</text>
</comment>
<dbReference type="InterPro" id="IPR025996">
    <property type="entry name" value="MT1864/Rv1816-like_C"/>
</dbReference>
<dbReference type="Gene3D" id="1.10.357.10">
    <property type="entry name" value="Tetracycline Repressor, domain 2"/>
    <property type="match status" value="1"/>
</dbReference>
<dbReference type="InterPro" id="IPR001647">
    <property type="entry name" value="HTH_TetR"/>
</dbReference>
<dbReference type="PANTHER" id="PTHR43479">
    <property type="entry name" value="ACREF/ENVCD OPERON REPRESSOR-RELATED"/>
    <property type="match status" value="1"/>
</dbReference>
<keyword evidence="7" id="KW-1185">Reference proteome</keyword>
<evidence type="ECO:0000256" key="1">
    <source>
        <dbReference type="ARBA" id="ARBA00023015"/>
    </source>
</evidence>
<dbReference type="PRINTS" id="PR00455">
    <property type="entry name" value="HTHTETR"/>
</dbReference>
<feature type="DNA-binding region" description="H-T-H motif" evidence="4">
    <location>
        <begin position="35"/>
        <end position="54"/>
    </location>
</feature>
<reference evidence="6 7" key="1">
    <citation type="submission" date="2018-06" db="EMBL/GenBank/DDBJ databases">
        <title>Mucibacter soli gen. nov., sp. nov., a new member of the family Chitinophagaceae producing mucin.</title>
        <authorList>
            <person name="Kim M.-K."/>
            <person name="Park S."/>
            <person name="Kim T.-S."/>
            <person name="Joung Y."/>
            <person name="Han J.-H."/>
            <person name="Kim S.B."/>
        </authorList>
    </citation>
    <scope>NUCLEOTIDE SEQUENCE [LARGE SCALE GENOMIC DNA]</scope>
    <source>
        <strain evidence="6 7">R1-15</strain>
    </source>
</reference>
<proteinExistence type="predicted"/>
<dbReference type="GO" id="GO:0003677">
    <property type="term" value="F:DNA binding"/>
    <property type="evidence" value="ECO:0007669"/>
    <property type="project" value="UniProtKB-UniRule"/>
</dbReference>
<evidence type="ECO:0000256" key="2">
    <source>
        <dbReference type="ARBA" id="ARBA00023125"/>
    </source>
</evidence>
<dbReference type="InterPro" id="IPR036271">
    <property type="entry name" value="Tet_transcr_reg_TetR-rel_C_sf"/>
</dbReference>
<protein>
    <submittedName>
        <fullName evidence="6">TetR/AcrR family transcriptional regulator</fullName>
    </submittedName>
</protein>
<evidence type="ECO:0000313" key="6">
    <source>
        <dbReference type="EMBL" id="PZF73727.1"/>
    </source>
</evidence>
<dbReference type="RefSeq" id="WP_110998177.1">
    <property type="nucleotide sequence ID" value="NZ_QKTW01000010.1"/>
</dbReference>
<dbReference type="OrthoDB" id="594604at2"/>
<dbReference type="Proteomes" id="UP000248745">
    <property type="component" value="Unassembled WGS sequence"/>
</dbReference>
<accession>A0A2W2BCY4</accession>
<feature type="domain" description="HTH tetR-type" evidence="5">
    <location>
        <begin position="12"/>
        <end position="72"/>
    </location>
</feature>
<dbReference type="AlphaFoldDB" id="A0A2W2BCY4"/>
<dbReference type="EMBL" id="QKTW01000010">
    <property type="protein sequence ID" value="PZF73727.1"/>
    <property type="molecule type" value="Genomic_DNA"/>
</dbReference>
<organism evidence="6 7">
    <name type="scientific">Taibaiella soli</name>
    <dbReference type="NCBI Taxonomy" id="1649169"/>
    <lineage>
        <taxon>Bacteria</taxon>
        <taxon>Pseudomonadati</taxon>
        <taxon>Bacteroidota</taxon>
        <taxon>Chitinophagia</taxon>
        <taxon>Chitinophagales</taxon>
        <taxon>Chitinophagaceae</taxon>
        <taxon>Taibaiella</taxon>
    </lineage>
</organism>
<dbReference type="SUPFAM" id="SSF48498">
    <property type="entry name" value="Tetracyclin repressor-like, C-terminal domain"/>
    <property type="match status" value="1"/>
</dbReference>
<evidence type="ECO:0000256" key="3">
    <source>
        <dbReference type="ARBA" id="ARBA00023163"/>
    </source>
</evidence>
<dbReference type="PANTHER" id="PTHR43479:SF11">
    <property type="entry name" value="ACREF_ENVCD OPERON REPRESSOR-RELATED"/>
    <property type="match status" value="1"/>
</dbReference>
<keyword evidence="3" id="KW-0804">Transcription</keyword>
<dbReference type="Pfam" id="PF13305">
    <property type="entry name" value="TetR_C_33"/>
    <property type="match status" value="1"/>
</dbReference>
<keyword evidence="1" id="KW-0805">Transcription regulation</keyword>
<evidence type="ECO:0000256" key="4">
    <source>
        <dbReference type="PROSITE-ProRule" id="PRU00335"/>
    </source>
</evidence>
<gene>
    <name evidence="6" type="ORF">DN068_06950</name>
</gene>
<dbReference type="InterPro" id="IPR009057">
    <property type="entry name" value="Homeodomain-like_sf"/>
</dbReference>